<proteinExistence type="predicted"/>
<gene>
    <name evidence="1" type="ordered locus">PA14_08330</name>
</gene>
<evidence type="ECO:0000313" key="1">
    <source>
        <dbReference type="EMBL" id="ABJ15609.1"/>
    </source>
</evidence>
<organism evidence="1 2">
    <name type="scientific">Pseudomonas aeruginosa (strain UCBPP-PA14)</name>
    <dbReference type="NCBI Taxonomy" id="208963"/>
    <lineage>
        <taxon>Bacteria</taxon>
        <taxon>Pseudomonadati</taxon>
        <taxon>Pseudomonadota</taxon>
        <taxon>Gammaproteobacteria</taxon>
        <taxon>Pseudomonadales</taxon>
        <taxon>Pseudomonadaceae</taxon>
        <taxon>Pseudomonas</taxon>
    </lineage>
</organism>
<dbReference type="HOGENOM" id="CLU_199051_0_0_6"/>
<protein>
    <submittedName>
        <fullName evidence="1">Uncharacterized protein</fullName>
    </submittedName>
</protein>
<accession>A0A0H2ZLR4</accession>
<dbReference type="BioCyc" id="PAER208963:G1G74-689-MONOMER"/>
<dbReference type="AlphaFoldDB" id="A0A0H2ZLR4"/>
<sequence length="76" mass="8974">MIDWKMMKTPDQVSRERVQQEYDAVLARRAEAYRLESDPIKTEVEFDSIRAGVETDYAAWLAKVEEIKARYPLPRI</sequence>
<dbReference type="EMBL" id="CP000438">
    <property type="protein sequence ID" value="ABJ15609.1"/>
    <property type="molecule type" value="Genomic_DNA"/>
</dbReference>
<dbReference type="KEGG" id="pau:PA14_08330"/>
<evidence type="ECO:0000313" key="2">
    <source>
        <dbReference type="Proteomes" id="UP000000653"/>
    </source>
</evidence>
<dbReference type="Proteomes" id="UP000000653">
    <property type="component" value="Chromosome"/>
</dbReference>
<dbReference type="RefSeq" id="WP_003118930.1">
    <property type="nucleotide sequence ID" value="NC_008463.1"/>
</dbReference>
<name>A0A0H2ZLR4_PSEAB</name>
<reference evidence="1 2" key="1">
    <citation type="journal article" date="2006" name="Genome Biol.">
        <title>Genomic analysis reveals that Pseudomonas aeruginosa virulence is combinatorial.</title>
        <authorList>
            <person name="Lee D.G."/>
            <person name="Urbach J.M."/>
            <person name="Wu G."/>
            <person name="Liberati N.T."/>
            <person name="Feinbaum R.L."/>
            <person name="Miyata S."/>
            <person name="Diggins L.T."/>
            <person name="He J."/>
            <person name="Saucier M."/>
            <person name="Deziel E."/>
            <person name="Friedman L."/>
            <person name="Li L."/>
            <person name="Grills G."/>
            <person name="Montgomery K."/>
            <person name="Kucherlapati R."/>
            <person name="Rahme L.G."/>
            <person name="Ausubel F.M."/>
        </authorList>
    </citation>
    <scope>NUCLEOTIDE SEQUENCE [LARGE SCALE GENOMIC DNA]</scope>
    <source>
        <strain evidence="1 2">UCBPP-PA14</strain>
    </source>
</reference>